<evidence type="ECO:0000313" key="3">
    <source>
        <dbReference type="Proteomes" id="UP000053413"/>
    </source>
</evidence>
<protein>
    <submittedName>
        <fullName evidence="2">Uncharacterized protein</fullName>
    </submittedName>
</protein>
<feature type="region of interest" description="Disordered" evidence="1">
    <location>
        <begin position="54"/>
        <end position="75"/>
    </location>
</feature>
<sequence length="122" mass="12979">MVDEQIEMEPALGQWGEYRCQIQGLDVGPDGSFGVERGLTAVGERPLEWAQRTGYRQGAGQRGAAPGAANKGASASWGARRVEDVTLLLQRVGIGGFPPSLGGGCPDVSHRGWEGWTLCRGR</sequence>
<proteinExistence type="predicted"/>
<name>A0A0X3XCM2_STRVO</name>
<dbReference type="EMBL" id="LLZJ01000009">
    <property type="protein sequence ID" value="KUL66760.1"/>
    <property type="molecule type" value="Genomic_DNA"/>
</dbReference>
<comment type="caution">
    <text evidence="2">The sequence shown here is derived from an EMBL/GenBank/DDBJ whole genome shotgun (WGS) entry which is preliminary data.</text>
</comment>
<reference evidence="3" key="1">
    <citation type="submission" date="2015-10" db="EMBL/GenBank/DDBJ databases">
        <authorList>
            <person name="Ju K.-S."/>
            <person name="Doroghazi J.R."/>
            <person name="Metcalf W.W."/>
        </authorList>
    </citation>
    <scope>NUCLEOTIDE SEQUENCE [LARGE SCALE GENOMIC DNA]</scope>
    <source>
        <strain evidence="3">NRRL F-8817</strain>
    </source>
</reference>
<evidence type="ECO:0000313" key="2">
    <source>
        <dbReference type="EMBL" id="KUL66760.1"/>
    </source>
</evidence>
<organism evidence="2 3">
    <name type="scientific">Streptomyces violaceusniger</name>
    <dbReference type="NCBI Taxonomy" id="68280"/>
    <lineage>
        <taxon>Bacteria</taxon>
        <taxon>Bacillati</taxon>
        <taxon>Actinomycetota</taxon>
        <taxon>Actinomycetes</taxon>
        <taxon>Kitasatosporales</taxon>
        <taxon>Streptomycetaceae</taxon>
        <taxon>Streptomyces</taxon>
        <taxon>Streptomyces violaceusniger group</taxon>
    </lineage>
</organism>
<dbReference type="AlphaFoldDB" id="A0A0X3XCM2"/>
<gene>
    <name evidence="2" type="ORF">ADL28_03150</name>
</gene>
<accession>A0A0X3XCM2</accession>
<evidence type="ECO:0000256" key="1">
    <source>
        <dbReference type="SAM" id="MobiDB-lite"/>
    </source>
</evidence>
<dbReference type="Proteomes" id="UP000053413">
    <property type="component" value="Unassembled WGS sequence"/>
</dbReference>